<gene>
    <name evidence="1" type="ORF">Tco_1043680</name>
</gene>
<accession>A0ABQ5GMR2</accession>
<proteinExistence type="predicted"/>
<name>A0ABQ5GMR2_9ASTR</name>
<organism evidence="1 2">
    <name type="scientific">Tanacetum coccineum</name>
    <dbReference type="NCBI Taxonomy" id="301880"/>
    <lineage>
        <taxon>Eukaryota</taxon>
        <taxon>Viridiplantae</taxon>
        <taxon>Streptophyta</taxon>
        <taxon>Embryophyta</taxon>
        <taxon>Tracheophyta</taxon>
        <taxon>Spermatophyta</taxon>
        <taxon>Magnoliopsida</taxon>
        <taxon>eudicotyledons</taxon>
        <taxon>Gunneridae</taxon>
        <taxon>Pentapetalae</taxon>
        <taxon>asterids</taxon>
        <taxon>campanulids</taxon>
        <taxon>Asterales</taxon>
        <taxon>Asteraceae</taxon>
        <taxon>Asteroideae</taxon>
        <taxon>Anthemideae</taxon>
        <taxon>Anthemidinae</taxon>
        <taxon>Tanacetum</taxon>
    </lineage>
</organism>
<sequence length="449" mass="52866">MLRFSMPQDQAGNLGIMKYEQRMRCFRHDWYGLRTYTTQETTDPDWKGCKRLRKVSNSNVVDEILAASNLLDKSLIGKILKAVTIHLIFPNPSFDHTWKTPFEFFINNDLKYLQGGILTMTYTTSTTKTKAAKYDLPGIEDMVPNIWSLVKVAYESYCIMGYFSLDWEQFHSCLGNEKLGYGYSRRDCNTREELNKNRLTNLSGDDVADFAIALRMFTRSLVIQKRVEDLQLGVESYQKHINVTKPDTTRPDIRKRHPYTPYKDPQRFIYVDDIGRNRLMRTDKLYKFSDDTLTRLLSSLEDITKNIDMTYLPKRRWSNLEKKRAHFMIKDINKLLKERRMMRSLEKFVGGRLYGTDLRLLQRISSYLKGYELTILADKFLEMMTLASEDFNLLASLISWCLLETFLNENMLSRSSRIRRNILKMVMEIKQWHGYAVSSLMDTAYWSSE</sequence>
<protein>
    <submittedName>
        <fullName evidence="1">Uncharacterized protein</fullName>
    </submittedName>
</protein>
<dbReference type="EMBL" id="BQNB010018669">
    <property type="protein sequence ID" value="GJT76955.1"/>
    <property type="molecule type" value="Genomic_DNA"/>
</dbReference>
<reference evidence="1" key="2">
    <citation type="submission" date="2022-01" db="EMBL/GenBank/DDBJ databases">
        <authorList>
            <person name="Yamashiro T."/>
            <person name="Shiraishi A."/>
            <person name="Satake H."/>
            <person name="Nakayama K."/>
        </authorList>
    </citation>
    <scope>NUCLEOTIDE SEQUENCE</scope>
</reference>
<dbReference type="Proteomes" id="UP001151760">
    <property type="component" value="Unassembled WGS sequence"/>
</dbReference>
<comment type="caution">
    <text evidence="1">The sequence shown here is derived from an EMBL/GenBank/DDBJ whole genome shotgun (WGS) entry which is preliminary data.</text>
</comment>
<evidence type="ECO:0000313" key="2">
    <source>
        <dbReference type="Proteomes" id="UP001151760"/>
    </source>
</evidence>
<keyword evidence="2" id="KW-1185">Reference proteome</keyword>
<reference evidence="1" key="1">
    <citation type="journal article" date="2022" name="Int. J. Mol. Sci.">
        <title>Draft Genome of Tanacetum Coccineum: Genomic Comparison of Closely Related Tanacetum-Family Plants.</title>
        <authorList>
            <person name="Yamashiro T."/>
            <person name="Shiraishi A."/>
            <person name="Nakayama K."/>
            <person name="Satake H."/>
        </authorList>
    </citation>
    <scope>NUCLEOTIDE SEQUENCE</scope>
</reference>
<evidence type="ECO:0000313" key="1">
    <source>
        <dbReference type="EMBL" id="GJT76955.1"/>
    </source>
</evidence>